<dbReference type="SUPFAM" id="SSF52540">
    <property type="entry name" value="P-loop containing nucleoside triphosphate hydrolases"/>
    <property type="match status" value="1"/>
</dbReference>
<reference evidence="1 2" key="1">
    <citation type="submission" date="2019-04" db="EMBL/GenBank/DDBJ databases">
        <title>Shimia ponticola sp. nov., isolated from seawater.</title>
        <authorList>
            <person name="Kim Y.-O."/>
            <person name="Yoon J.-H."/>
        </authorList>
    </citation>
    <scope>NUCLEOTIDE SEQUENCE [LARGE SCALE GENOMIC DNA]</scope>
    <source>
        <strain evidence="1 2">MYP11</strain>
    </source>
</reference>
<keyword evidence="1" id="KW-0808">Transferase</keyword>
<dbReference type="Gene3D" id="3.40.50.300">
    <property type="entry name" value="P-loop containing nucleotide triphosphate hydrolases"/>
    <property type="match status" value="1"/>
</dbReference>
<dbReference type="GO" id="GO:0016301">
    <property type="term" value="F:kinase activity"/>
    <property type="evidence" value="ECO:0007669"/>
    <property type="project" value="UniProtKB-KW"/>
</dbReference>
<sequence>MLVFTRENLVFLAVPKTGSTAYEIALRDRADMVISNPPELKHAPVYRYNRFFRPMLTSVCGTDPELLAVIREPISWLGSWYRYRRRSFLNGKPTSTQGMSFDAFVTDYLKGQRPPHADVGSQTRFLRAQPNGCRVSHLFRYEEPHALNTFLAGRLGVQVVTESMNVSPDHSLTLDPAVEAKLRRKFAADFALHETLDVSQL</sequence>
<dbReference type="RefSeq" id="WP_136461470.1">
    <property type="nucleotide sequence ID" value="NZ_SRKY01000001.1"/>
</dbReference>
<keyword evidence="2" id="KW-1185">Reference proteome</keyword>
<dbReference type="OrthoDB" id="7687351at2"/>
<dbReference type="AlphaFoldDB" id="A0A4S4NIM1"/>
<name>A0A4S4NIM1_9RHOB</name>
<organism evidence="1 2">
    <name type="scientific">Aliishimia ponticola</name>
    <dbReference type="NCBI Taxonomy" id="2499833"/>
    <lineage>
        <taxon>Bacteria</taxon>
        <taxon>Pseudomonadati</taxon>
        <taxon>Pseudomonadota</taxon>
        <taxon>Alphaproteobacteria</taxon>
        <taxon>Rhodobacterales</taxon>
        <taxon>Paracoccaceae</taxon>
        <taxon>Aliishimia</taxon>
    </lineage>
</organism>
<protein>
    <submittedName>
        <fullName evidence="1">Gamma-glutamyl kinase</fullName>
    </submittedName>
</protein>
<gene>
    <name evidence="1" type="ORF">E4Z66_03125</name>
</gene>
<comment type="caution">
    <text evidence="1">The sequence shown here is derived from an EMBL/GenBank/DDBJ whole genome shotgun (WGS) entry which is preliminary data.</text>
</comment>
<dbReference type="EMBL" id="SRKY01000001">
    <property type="protein sequence ID" value="THH38577.1"/>
    <property type="molecule type" value="Genomic_DNA"/>
</dbReference>
<dbReference type="InterPro" id="IPR027417">
    <property type="entry name" value="P-loop_NTPase"/>
</dbReference>
<dbReference type="Proteomes" id="UP000306602">
    <property type="component" value="Unassembled WGS sequence"/>
</dbReference>
<accession>A0A4S4NIM1</accession>
<proteinExistence type="predicted"/>
<keyword evidence="1" id="KW-0418">Kinase</keyword>
<evidence type="ECO:0000313" key="2">
    <source>
        <dbReference type="Proteomes" id="UP000306602"/>
    </source>
</evidence>
<evidence type="ECO:0000313" key="1">
    <source>
        <dbReference type="EMBL" id="THH38577.1"/>
    </source>
</evidence>